<name>A0A9N8YXI0_9GLOM</name>
<evidence type="ECO:0000313" key="3">
    <source>
        <dbReference type="Proteomes" id="UP000789759"/>
    </source>
</evidence>
<gene>
    <name evidence="2" type="ORF">CPELLU_LOCUS528</name>
</gene>
<proteinExistence type="predicted"/>
<feature type="compositionally biased region" description="Low complexity" evidence="1">
    <location>
        <begin position="1"/>
        <end position="20"/>
    </location>
</feature>
<dbReference type="EMBL" id="CAJVQA010000154">
    <property type="protein sequence ID" value="CAG8458972.1"/>
    <property type="molecule type" value="Genomic_DNA"/>
</dbReference>
<dbReference type="Proteomes" id="UP000789759">
    <property type="component" value="Unassembled WGS sequence"/>
</dbReference>
<reference evidence="2" key="1">
    <citation type="submission" date="2021-06" db="EMBL/GenBank/DDBJ databases">
        <authorList>
            <person name="Kallberg Y."/>
            <person name="Tangrot J."/>
            <person name="Rosling A."/>
        </authorList>
    </citation>
    <scope>NUCLEOTIDE SEQUENCE</scope>
    <source>
        <strain evidence="2">FL966</strain>
    </source>
</reference>
<dbReference type="AlphaFoldDB" id="A0A9N8YXI0"/>
<keyword evidence="3" id="KW-1185">Reference proteome</keyword>
<feature type="region of interest" description="Disordered" evidence="1">
    <location>
        <begin position="1"/>
        <end position="25"/>
    </location>
</feature>
<feature type="region of interest" description="Disordered" evidence="1">
    <location>
        <begin position="101"/>
        <end position="133"/>
    </location>
</feature>
<evidence type="ECO:0000256" key="1">
    <source>
        <dbReference type="SAM" id="MobiDB-lite"/>
    </source>
</evidence>
<accession>A0A9N8YXI0</accession>
<organism evidence="2 3">
    <name type="scientific">Cetraspora pellucida</name>
    <dbReference type="NCBI Taxonomy" id="1433469"/>
    <lineage>
        <taxon>Eukaryota</taxon>
        <taxon>Fungi</taxon>
        <taxon>Fungi incertae sedis</taxon>
        <taxon>Mucoromycota</taxon>
        <taxon>Glomeromycotina</taxon>
        <taxon>Glomeromycetes</taxon>
        <taxon>Diversisporales</taxon>
        <taxon>Gigasporaceae</taxon>
        <taxon>Cetraspora</taxon>
    </lineage>
</organism>
<evidence type="ECO:0000313" key="2">
    <source>
        <dbReference type="EMBL" id="CAG8458972.1"/>
    </source>
</evidence>
<comment type="caution">
    <text evidence="2">The sequence shown here is derived from an EMBL/GenBank/DDBJ whole genome shotgun (WGS) entry which is preliminary data.</text>
</comment>
<sequence>MEQNMTTNSNNSNSTTHSNMPTHIDLSNIDENTKAYIDAACQASSNAIICNIKSYIDQTMATQTNLINKLNNRLDTYLNNQQAQKTPSVSNSYSQEINYNQTNKNNLGHNHEFNIANPQHPDEQSSNSTNQQGNCPLTPILNNLLINSRDTITQDKAHITTQPTPQTNSMICLKSTHRKYPSIEYTDIENLPPVQGFNNPQAALIERIRLWWILNWHEGQKAIEMILNKPNLPIRLWKAIAFGSYADLHEFTHKNIKLFLKNNDEDQTLTTAEEGTIAIRKRNQSHKFNNISEWLLAFKSYMDAVLIIFDTREQELNTYRDHINSLCIKQEFDAVLTYDEDRRLHLTINRDTTLLDRDLEASGENFDSTTTKRYRSTNSQQTFKSDISWNNGKQICINWNKKAWPP</sequence>
<dbReference type="OrthoDB" id="2446030at2759"/>
<protein>
    <submittedName>
        <fullName evidence="2">22447_t:CDS:1</fullName>
    </submittedName>
</protein>
<feature type="compositionally biased region" description="Polar residues" evidence="1">
    <location>
        <begin position="124"/>
        <end position="133"/>
    </location>
</feature>